<comment type="caution">
    <text evidence="1">The sequence shown here is derived from an EMBL/GenBank/DDBJ whole genome shotgun (WGS) entry which is preliminary data.</text>
</comment>
<organism evidence="1">
    <name type="scientific">marine sediment metagenome</name>
    <dbReference type="NCBI Taxonomy" id="412755"/>
    <lineage>
        <taxon>unclassified sequences</taxon>
        <taxon>metagenomes</taxon>
        <taxon>ecological metagenomes</taxon>
    </lineage>
</organism>
<accession>X1N930</accession>
<dbReference type="AlphaFoldDB" id="X1N930"/>
<protein>
    <submittedName>
        <fullName evidence="1">Uncharacterized protein</fullName>
    </submittedName>
</protein>
<dbReference type="EMBL" id="BARV01007981">
    <property type="protein sequence ID" value="GAI15134.1"/>
    <property type="molecule type" value="Genomic_DNA"/>
</dbReference>
<proteinExistence type="predicted"/>
<evidence type="ECO:0000313" key="1">
    <source>
        <dbReference type="EMBL" id="GAI15134.1"/>
    </source>
</evidence>
<gene>
    <name evidence="1" type="ORF">S06H3_16152</name>
</gene>
<reference evidence="1" key="1">
    <citation type="journal article" date="2014" name="Front. Microbiol.">
        <title>High frequency of phylogenetically diverse reductive dehalogenase-homologous genes in deep subseafloor sedimentary metagenomes.</title>
        <authorList>
            <person name="Kawai M."/>
            <person name="Futagami T."/>
            <person name="Toyoda A."/>
            <person name="Takaki Y."/>
            <person name="Nishi S."/>
            <person name="Hori S."/>
            <person name="Arai W."/>
            <person name="Tsubouchi T."/>
            <person name="Morono Y."/>
            <person name="Uchiyama I."/>
            <person name="Ito T."/>
            <person name="Fujiyama A."/>
            <person name="Inagaki F."/>
            <person name="Takami H."/>
        </authorList>
    </citation>
    <scope>NUCLEOTIDE SEQUENCE</scope>
    <source>
        <strain evidence="1">Expedition CK06-06</strain>
    </source>
</reference>
<sequence length="51" mass="6071">MRNKIIVKCENCGFEEPFMRWVRRGSPIVCPKCKKPYKKPDVQKEDKKTNS</sequence>
<name>X1N930_9ZZZZ</name>